<feature type="region of interest" description="Disordered" evidence="1">
    <location>
        <begin position="1"/>
        <end position="67"/>
    </location>
</feature>
<reference evidence="2" key="1">
    <citation type="submission" date="2020-08" db="EMBL/GenBank/DDBJ databases">
        <title>Multicomponent nature underlies the extraordinary mechanical properties of spider dragline silk.</title>
        <authorList>
            <person name="Kono N."/>
            <person name="Nakamura H."/>
            <person name="Mori M."/>
            <person name="Yoshida Y."/>
            <person name="Ohtoshi R."/>
            <person name="Malay A.D."/>
            <person name="Moran D.A.P."/>
            <person name="Tomita M."/>
            <person name="Numata K."/>
            <person name="Arakawa K."/>
        </authorList>
    </citation>
    <scope>NUCLEOTIDE SEQUENCE</scope>
</reference>
<evidence type="ECO:0000313" key="3">
    <source>
        <dbReference type="Proteomes" id="UP000886998"/>
    </source>
</evidence>
<proteinExistence type="predicted"/>
<evidence type="ECO:0000256" key="1">
    <source>
        <dbReference type="SAM" id="MobiDB-lite"/>
    </source>
</evidence>
<name>A0A8X6MAQ9_9ARAC</name>
<feature type="compositionally biased region" description="Basic and acidic residues" evidence="1">
    <location>
        <begin position="9"/>
        <end position="37"/>
    </location>
</feature>
<protein>
    <submittedName>
        <fullName evidence="2">Uncharacterized protein</fullName>
    </submittedName>
</protein>
<sequence length="67" mass="7732">MLKKSLFQRYKEENKNDVSYETRDKESLSLQDVHDISDSEEEELQDMQKATCPQHGSATEGNKNLGK</sequence>
<comment type="caution">
    <text evidence="2">The sequence shown here is derived from an EMBL/GenBank/DDBJ whole genome shotgun (WGS) entry which is preliminary data.</text>
</comment>
<gene>
    <name evidence="2" type="ORF">TNIN_183861</name>
</gene>
<feature type="compositionally biased region" description="Polar residues" evidence="1">
    <location>
        <begin position="54"/>
        <end position="67"/>
    </location>
</feature>
<accession>A0A8X6MAQ9</accession>
<dbReference type="AlphaFoldDB" id="A0A8X6MAQ9"/>
<dbReference type="Proteomes" id="UP000886998">
    <property type="component" value="Unassembled WGS sequence"/>
</dbReference>
<dbReference type="EMBL" id="BMAV01025515">
    <property type="protein sequence ID" value="GFS42108.1"/>
    <property type="molecule type" value="Genomic_DNA"/>
</dbReference>
<keyword evidence="3" id="KW-1185">Reference proteome</keyword>
<evidence type="ECO:0000313" key="2">
    <source>
        <dbReference type="EMBL" id="GFS42108.1"/>
    </source>
</evidence>
<organism evidence="2 3">
    <name type="scientific">Trichonephila inaurata madagascariensis</name>
    <dbReference type="NCBI Taxonomy" id="2747483"/>
    <lineage>
        <taxon>Eukaryota</taxon>
        <taxon>Metazoa</taxon>
        <taxon>Ecdysozoa</taxon>
        <taxon>Arthropoda</taxon>
        <taxon>Chelicerata</taxon>
        <taxon>Arachnida</taxon>
        <taxon>Araneae</taxon>
        <taxon>Araneomorphae</taxon>
        <taxon>Entelegynae</taxon>
        <taxon>Araneoidea</taxon>
        <taxon>Nephilidae</taxon>
        <taxon>Trichonephila</taxon>
        <taxon>Trichonephila inaurata</taxon>
    </lineage>
</organism>